<dbReference type="AlphaFoldDB" id="A0AAF1KWP9"/>
<geneLocation type="plasmid" evidence="5 6">
    <name>pRt1078</name>
</geneLocation>
<reference evidence="6" key="2">
    <citation type="journal article" date="2023" name="MicrobiologyOpen">
        <title>Genomics of the tumorigenes clade of the family Rhizobiaceae and description of Rhizobium rhododendri sp. nov.</title>
        <authorList>
            <person name="Kuzmanovic N."/>
            <person name="diCenzo G.C."/>
            <person name="Bunk B."/>
            <person name="Sproeer C."/>
            <person name="Fruehling A."/>
            <person name="Neumann-Schaal M."/>
            <person name="Overmann J."/>
            <person name="Smalla K."/>
        </authorList>
    </citation>
    <scope>NUCLEOTIDE SEQUENCE [LARGE SCALE GENOMIC DNA]</scope>
    <source>
        <strain evidence="6">1078</strain>
        <plasmid evidence="6">pRt1078</plasmid>
    </source>
</reference>
<dbReference type="Proteomes" id="UP000249499">
    <property type="component" value="Plasmid pRt1078"/>
</dbReference>
<evidence type="ECO:0000256" key="2">
    <source>
        <dbReference type="ARBA" id="ARBA00022598"/>
    </source>
</evidence>
<keyword evidence="5" id="KW-0614">Plasmid</keyword>
<dbReference type="PANTHER" id="PTHR43767:SF1">
    <property type="entry name" value="NONRIBOSOMAL PEPTIDE SYNTHASE PES1 (EUROFUNG)-RELATED"/>
    <property type="match status" value="1"/>
</dbReference>
<dbReference type="InterPro" id="IPR000873">
    <property type="entry name" value="AMP-dep_synth/lig_dom"/>
</dbReference>
<comment type="pathway">
    <text evidence="1">Siderophore biosynthesis.</text>
</comment>
<evidence type="ECO:0000259" key="3">
    <source>
        <dbReference type="Pfam" id="PF00501"/>
    </source>
</evidence>
<keyword evidence="6" id="KW-1185">Reference proteome</keyword>
<evidence type="ECO:0000313" key="6">
    <source>
        <dbReference type="Proteomes" id="UP000249499"/>
    </source>
</evidence>
<dbReference type="PANTHER" id="PTHR43767">
    <property type="entry name" value="LONG-CHAIN-FATTY-ACID--COA LIGASE"/>
    <property type="match status" value="1"/>
</dbReference>
<dbReference type="InterPro" id="IPR050237">
    <property type="entry name" value="ATP-dep_AMP-bd_enzyme"/>
</dbReference>
<organism evidence="5 6">
    <name type="scientific">Rhizobium tumorigenes</name>
    <dbReference type="NCBI Taxonomy" id="2041385"/>
    <lineage>
        <taxon>Bacteria</taxon>
        <taxon>Pseudomonadati</taxon>
        <taxon>Pseudomonadota</taxon>
        <taxon>Alphaproteobacteria</taxon>
        <taxon>Hyphomicrobiales</taxon>
        <taxon>Rhizobiaceae</taxon>
        <taxon>Rhizobium/Agrobacterium group</taxon>
        <taxon>Rhizobium</taxon>
    </lineage>
</organism>
<evidence type="ECO:0000259" key="4">
    <source>
        <dbReference type="Pfam" id="PF13193"/>
    </source>
</evidence>
<dbReference type="KEGG" id="rtu:PR017_20110"/>
<gene>
    <name evidence="5" type="ORF">PR017_20110</name>
</gene>
<dbReference type="SUPFAM" id="SSF56801">
    <property type="entry name" value="Acetyl-CoA synthetase-like"/>
    <property type="match status" value="1"/>
</dbReference>
<dbReference type="Pfam" id="PF00501">
    <property type="entry name" value="AMP-binding"/>
    <property type="match status" value="1"/>
</dbReference>
<name>A0AAF1KWP9_9HYPH</name>
<reference evidence="5 6" key="1">
    <citation type="journal article" date="2018" name="Sci. Rep.">
        <title>Rhizobium tumorigenes sp. nov., a novel plant tumorigenic bacterium isolated from cane gall tumors on thornless blackberry.</title>
        <authorList>
            <person name="Kuzmanovi N."/>
            <person name="Smalla K."/>
            <person name="Gronow S."/>
            <person name="PuBawska J."/>
        </authorList>
    </citation>
    <scope>NUCLEOTIDE SEQUENCE [LARGE SCALE GENOMIC DNA]</scope>
    <source>
        <strain evidence="5 6">1078</strain>
    </source>
</reference>
<accession>A0AAF1KWP9</accession>
<dbReference type="Gene3D" id="3.40.50.12780">
    <property type="entry name" value="N-terminal domain of ligase-like"/>
    <property type="match status" value="1"/>
</dbReference>
<feature type="domain" description="AMP-binding enzyme C-terminal" evidence="4">
    <location>
        <begin position="452"/>
        <end position="527"/>
    </location>
</feature>
<evidence type="ECO:0000313" key="5">
    <source>
        <dbReference type="EMBL" id="WFR97524.1"/>
    </source>
</evidence>
<dbReference type="InterPro" id="IPR025110">
    <property type="entry name" value="AMP-bd_C"/>
</dbReference>
<dbReference type="InterPro" id="IPR042099">
    <property type="entry name" value="ANL_N_sf"/>
</dbReference>
<dbReference type="RefSeq" id="WP_111221308.1">
    <property type="nucleotide sequence ID" value="NZ_CP117256.1"/>
</dbReference>
<dbReference type="Pfam" id="PF13193">
    <property type="entry name" value="AMP-binding_C"/>
    <property type="match status" value="1"/>
</dbReference>
<proteinExistence type="predicted"/>
<protein>
    <submittedName>
        <fullName evidence="5">AMP-binding protein</fullName>
    </submittedName>
</protein>
<dbReference type="FunFam" id="2.30.38.10:FF:000003">
    <property type="entry name" value="Vibriobactin-specific 2,3-dihydroxybenzoate-AMP ligase"/>
    <property type="match status" value="1"/>
</dbReference>
<dbReference type="InterPro" id="IPR045851">
    <property type="entry name" value="AMP-bd_C_sf"/>
</dbReference>
<dbReference type="EMBL" id="CP117256">
    <property type="protein sequence ID" value="WFR97524.1"/>
    <property type="molecule type" value="Genomic_DNA"/>
</dbReference>
<evidence type="ECO:0000256" key="1">
    <source>
        <dbReference type="ARBA" id="ARBA00004924"/>
    </source>
</evidence>
<dbReference type="Gene3D" id="3.30.300.30">
    <property type="match status" value="1"/>
</dbReference>
<feature type="domain" description="AMP-dependent synthetase/ligase" evidence="3">
    <location>
        <begin position="33"/>
        <end position="400"/>
    </location>
</feature>
<dbReference type="GO" id="GO:0016878">
    <property type="term" value="F:acid-thiol ligase activity"/>
    <property type="evidence" value="ECO:0007669"/>
    <property type="project" value="UniProtKB-ARBA"/>
</dbReference>
<keyword evidence="2" id="KW-0436">Ligase</keyword>
<sequence length="549" mass="59815">MPETTLRTWPLELAERYRELGYWRGKDLTASVREQTRINPDKIALIDTAGRQLTYAELDRTTDRVASALRKWGLQRGDRFILQLPNVIELVTLLLGSIRAGVIPVMVLPTHREQEVSHLARGSGAVAYAVADVEASYDFRSLARRVKQAAPSLRQILVVGDTGGDPALKSYGKLVGLEAEPAEIEDIDASSVALFLHSGGTGGLPKLIPRTHNDYEYNARASAELCGFDGATVYLASLSAAHNFPLACPGILGTFIAGGTVVLAREPSPDTVFSLIARHRVTVTAAVPTLAALWLEAREFDDADLSSLRVLQVGGAKLAPSVAARIHGFLGVRVQQVFGMAEGLLNFTRDEDPVDLVETTQGRPLSPHDEIRLVDELGADVSDGDVGELWTRGPYTIRAYGAAPEVNLRAFTADGFYRTGDLVRRLPTGHLVVEGRAGDQINRGAEKFSSVEIEEYLLDHPAVRDIAVIGVPDVNLGQASCAIVRPVERPPSLRDLRDFLRSRGVATYKFPDTIRIVDEIPLTRFGKIDRKRLLEWFGEALPDPTGAPA</sequence>